<proteinExistence type="predicted"/>
<dbReference type="Proteomes" id="UP001202961">
    <property type="component" value="Unassembled WGS sequence"/>
</dbReference>
<evidence type="ECO:0000259" key="2">
    <source>
        <dbReference type="Pfam" id="PF13590"/>
    </source>
</evidence>
<keyword evidence="1" id="KW-0812">Transmembrane</keyword>
<dbReference type="InterPro" id="IPR025411">
    <property type="entry name" value="DUF4136"/>
</dbReference>
<dbReference type="EMBL" id="JAMQBK010000008">
    <property type="protein sequence ID" value="MCM2369442.1"/>
    <property type="molecule type" value="Genomic_DNA"/>
</dbReference>
<protein>
    <submittedName>
        <fullName evidence="3">DUF4136 domain-containing protein</fullName>
    </submittedName>
</protein>
<reference evidence="3 4" key="1">
    <citation type="journal article" date="2022" name="Syst. Appl. Microbiol.">
        <title>Rhodopirellula aestuarii sp. nov., a novel member of the genus Rhodopirellula isolated from brackish sediments collected in the Tagus River estuary, Portugal.</title>
        <authorList>
            <person name="Vitorino I.R."/>
            <person name="Klimek D."/>
            <person name="Calusinska M."/>
            <person name="Lobo-da-Cunha A."/>
            <person name="Vasconcelos V."/>
            <person name="Lage O.M."/>
        </authorList>
    </citation>
    <scope>NUCLEOTIDE SEQUENCE [LARGE SCALE GENOMIC DNA]</scope>
    <source>
        <strain evidence="3 4">ICT_H3.1</strain>
    </source>
</reference>
<keyword evidence="1" id="KW-1133">Transmembrane helix</keyword>
<keyword evidence="1" id="KW-0472">Membrane</keyword>
<feature type="domain" description="DUF4136" evidence="2">
    <location>
        <begin position="94"/>
        <end position="256"/>
    </location>
</feature>
<comment type="caution">
    <text evidence="3">The sequence shown here is derived from an EMBL/GenBank/DDBJ whole genome shotgun (WGS) entry which is preliminary data.</text>
</comment>
<evidence type="ECO:0000313" key="3">
    <source>
        <dbReference type="EMBL" id="MCM2369442.1"/>
    </source>
</evidence>
<evidence type="ECO:0000313" key="4">
    <source>
        <dbReference type="Proteomes" id="UP001202961"/>
    </source>
</evidence>
<gene>
    <name evidence="3" type="ORF">NB063_02285</name>
</gene>
<evidence type="ECO:0000256" key="1">
    <source>
        <dbReference type="SAM" id="Phobius"/>
    </source>
</evidence>
<dbReference type="Pfam" id="PF13590">
    <property type="entry name" value="DUF4136"/>
    <property type="match status" value="1"/>
</dbReference>
<keyword evidence="4" id="KW-1185">Reference proteome</keyword>
<dbReference type="Gene3D" id="3.30.160.670">
    <property type="match status" value="1"/>
</dbReference>
<feature type="transmembrane region" description="Helical" evidence="1">
    <location>
        <begin position="12"/>
        <end position="33"/>
    </location>
</feature>
<name>A0ABT0TXX0_9BACT</name>
<dbReference type="RefSeq" id="WP_250927108.1">
    <property type="nucleotide sequence ID" value="NZ_JAMQBK010000008.1"/>
</dbReference>
<accession>A0ABT0TXX0</accession>
<sequence length="259" mass="28440">MIANTPVEAITQFGVMLAFGIIVIVMFAVFASGTSIGRFLLPRAVTDVVSKLLPQSFITDAEATATGDFILQVSGTQRLTSVHVHRGVEMTIAWAYDESIEFPQTGTYAFSSFQHNLKANSALKPQKVKARIEKALADTLTSKQFQTSETGAADIGISVFGALEKEVSLQAITETFDRPDDDEWREAIHTAMTHGRDEEVTTLGRGSLVLDIVDSRTKEVLWRAAAISNMLVDVSDTEKERRMGVAVSEMLRRFPPSRV</sequence>
<organism evidence="3 4">
    <name type="scientific">Aporhodopirellula aestuarii</name>
    <dbReference type="NCBI Taxonomy" id="2950107"/>
    <lineage>
        <taxon>Bacteria</taxon>
        <taxon>Pseudomonadati</taxon>
        <taxon>Planctomycetota</taxon>
        <taxon>Planctomycetia</taxon>
        <taxon>Pirellulales</taxon>
        <taxon>Pirellulaceae</taxon>
        <taxon>Aporhodopirellula</taxon>
    </lineage>
</organism>